<dbReference type="InterPro" id="IPR036265">
    <property type="entry name" value="HIT-like_sf"/>
</dbReference>
<dbReference type="Pfam" id="PF01230">
    <property type="entry name" value="HIT"/>
    <property type="match status" value="1"/>
</dbReference>
<evidence type="ECO:0000256" key="1">
    <source>
        <dbReference type="PROSITE-ProRule" id="PRU00464"/>
    </source>
</evidence>
<dbReference type="EMBL" id="VRYZ01000002">
    <property type="protein sequence ID" value="TXS93576.1"/>
    <property type="molecule type" value="Genomic_DNA"/>
</dbReference>
<comment type="caution">
    <text evidence="1">Lacks conserved residue(s) required for the propagation of feature annotation.</text>
</comment>
<dbReference type="InterPro" id="IPR011146">
    <property type="entry name" value="HIT-like"/>
</dbReference>
<protein>
    <submittedName>
        <fullName evidence="3">HIT family protein</fullName>
    </submittedName>
</protein>
<dbReference type="GO" id="GO:0003824">
    <property type="term" value="F:catalytic activity"/>
    <property type="evidence" value="ECO:0007669"/>
    <property type="project" value="InterPro"/>
</dbReference>
<dbReference type="RefSeq" id="WP_148063511.1">
    <property type="nucleotide sequence ID" value="NZ_VRYZ01000002.1"/>
</dbReference>
<keyword evidence="4" id="KW-1185">Reference proteome</keyword>
<evidence type="ECO:0000313" key="3">
    <source>
        <dbReference type="EMBL" id="TXS93576.1"/>
    </source>
</evidence>
<comment type="caution">
    <text evidence="3">The sequence shown here is derived from an EMBL/GenBank/DDBJ whole genome shotgun (WGS) entry which is preliminary data.</text>
</comment>
<evidence type="ECO:0000313" key="4">
    <source>
        <dbReference type="Proteomes" id="UP000321933"/>
    </source>
</evidence>
<organism evidence="3 4">
    <name type="scientific">Parahaliea aestuarii</name>
    <dbReference type="NCBI Taxonomy" id="1852021"/>
    <lineage>
        <taxon>Bacteria</taxon>
        <taxon>Pseudomonadati</taxon>
        <taxon>Pseudomonadota</taxon>
        <taxon>Gammaproteobacteria</taxon>
        <taxon>Cellvibrionales</taxon>
        <taxon>Halieaceae</taxon>
        <taxon>Parahaliea</taxon>
    </lineage>
</organism>
<dbReference type="Gene3D" id="3.30.428.10">
    <property type="entry name" value="HIT-like"/>
    <property type="match status" value="1"/>
</dbReference>
<feature type="domain" description="HIT" evidence="2">
    <location>
        <begin position="34"/>
        <end position="102"/>
    </location>
</feature>
<dbReference type="OrthoDB" id="9799145at2"/>
<name>A0A5C8ZYK0_9GAMM</name>
<dbReference type="AlphaFoldDB" id="A0A5C8ZYK0"/>
<proteinExistence type="predicted"/>
<dbReference type="PROSITE" id="PS51084">
    <property type="entry name" value="HIT_2"/>
    <property type="match status" value="1"/>
</dbReference>
<gene>
    <name evidence="3" type="ORF">FVW59_07065</name>
</gene>
<dbReference type="Proteomes" id="UP000321933">
    <property type="component" value="Unassembled WGS sequence"/>
</dbReference>
<sequence>MPTLHPQLAADTHLLGTMDSGTLLLSRNASLHWLILVPESEEADLLDLAPPQLLAVMADCRALSAFLKSELGYPKVNFAGLGNVVPQMHLHIVGRREGDACWPQPVWGQLPEGPLWSDSEVRELRDALTAGCGLRVND</sequence>
<evidence type="ECO:0000259" key="2">
    <source>
        <dbReference type="PROSITE" id="PS51084"/>
    </source>
</evidence>
<accession>A0A5C8ZYK0</accession>
<dbReference type="SUPFAM" id="SSF54197">
    <property type="entry name" value="HIT-like"/>
    <property type="match status" value="1"/>
</dbReference>
<reference evidence="3 4" key="1">
    <citation type="submission" date="2019-08" db="EMBL/GenBank/DDBJ databases">
        <title>Parahaliea maris sp. nov., isolated from the surface seawater.</title>
        <authorList>
            <person name="Liu Y."/>
        </authorList>
    </citation>
    <scope>NUCLEOTIDE SEQUENCE [LARGE SCALE GENOMIC DNA]</scope>
    <source>
        <strain evidence="3 4">S2-26</strain>
    </source>
</reference>